<dbReference type="SUPFAM" id="SSF103473">
    <property type="entry name" value="MFS general substrate transporter"/>
    <property type="match status" value="1"/>
</dbReference>
<feature type="transmembrane region" description="Helical" evidence="7">
    <location>
        <begin position="282"/>
        <end position="302"/>
    </location>
</feature>
<gene>
    <name evidence="8" type="ORF">FO442_10675</name>
</gene>
<feature type="transmembrane region" description="Helical" evidence="7">
    <location>
        <begin position="138"/>
        <end position="158"/>
    </location>
</feature>
<evidence type="ECO:0000256" key="3">
    <source>
        <dbReference type="ARBA" id="ARBA00022475"/>
    </source>
</evidence>
<evidence type="ECO:0000256" key="2">
    <source>
        <dbReference type="ARBA" id="ARBA00022448"/>
    </source>
</evidence>
<organism evidence="8 9">
    <name type="scientific">Fluviicola chungangensis</name>
    <dbReference type="NCBI Taxonomy" id="2597671"/>
    <lineage>
        <taxon>Bacteria</taxon>
        <taxon>Pseudomonadati</taxon>
        <taxon>Bacteroidota</taxon>
        <taxon>Flavobacteriia</taxon>
        <taxon>Flavobacteriales</taxon>
        <taxon>Crocinitomicaceae</taxon>
        <taxon>Fluviicola</taxon>
    </lineage>
</organism>
<dbReference type="InterPro" id="IPR050171">
    <property type="entry name" value="MFS_Transporters"/>
</dbReference>
<proteinExistence type="predicted"/>
<evidence type="ECO:0000256" key="4">
    <source>
        <dbReference type="ARBA" id="ARBA00022692"/>
    </source>
</evidence>
<accession>A0A556MZ34</accession>
<keyword evidence="9" id="KW-1185">Reference proteome</keyword>
<evidence type="ECO:0000313" key="9">
    <source>
        <dbReference type="Proteomes" id="UP000316008"/>
    </source>
</evidence>
<feature type="transmembrane region" description="Helical" evidence="7">
    <location>
        <begin position="314"/>
        <end position="338"/>
    </location>
</feature>
<dbReference type="GO" id="GO:0005886">
    <property type="term" value="C:plasma membrane"/>
    <property type="evidence" value="ECO:0007669"/>
    <property type="project" value="UniProtKB-SubCell"/>
</dbReference>
<sequence length="415" mass="46624">MSANKYYYLGQSSLLNSLLFLERFAFYGLQTFTYSYLISETMNLYGDDANELLLTFASALLFARVFGGLIVDFLLGPKIAIIVSAALQILGILLFMKETLGMFYLGMFVFILGQCLFSPAILKSIGSVYSDRRQKMDGAMTLSIFAINLGAFLAPRAFRYLELAETFKSGFTSCIICFIIIIGLCFLIKKPTDSSEDIRANQDPDDYRDGNRVNEVIFLSILGLFVYWLFEQLLNRSMENFNYSGFRRSDDLGLLVVMIPALIPLVGYLIFGIIWNRVKFPPLLKIIIGFAAATISIFAAIITMSNSQTDEPTFMTAFLCLNFIGEILIVPIFLSFILQYSPKKLMATYSGIALSMYGFLSMFIGNKIYEGIGDGNYRITTIVAGIGFFFCTLTVLILFLLTRKKNDSSTHLDEF</sequence>
<keyword evidence="4 7" id="KW-0812">Transmembrane</keyword>
<dbReference type="EMBL" id="VLPL01000004">
    <property type="protein sequence ID" value="TSJ45049.1"/>
    <property type="molecule type" value="Genomic_DNA"/>
</dbReference>
<keyword evidence="5 7" id="KW-1133">Transmembrane helix</keyword>
<dbReference type="Pfam" id="PF07690">
    <property type="entry name" value="MFS_1"/>
    <property type="match status" value="1"/>
</dbReference>
<evidence type="ECO:0000256" key="1">
    <source>
        <dbReference type="ARBA" id="ARBA00004651"/>
    </source>
</evidence>
<evidence type="ECO:0000256" key="7">
    <source>
        <dbReference type="SAM" id="Phobius"/>
    </source>
</evidence>
<dbReference type="PANTHER" id="PTHR23517">
    <property type="entry name" value="RESISTANCE PROTEIN MDTM, PUTATIVE-RELATED-RELATED"/>
    <property type="match status" value="1"/>
</dbReference>
<dbReference type="AlphaFoldDB" id="A0A556MZ34"/>
<evidence type="ECO:0000313" key="8">
    <source>
        <dbReference type="EMBL" id="TSJ45049.1"/>
    </source>
</evidence>
<comment type="subcellular location">
    <subcellularLocation>
        <location evidence="1">Cell membrane</location>
        <topology evidence="1">Multi-pass membrane protein</topology>
    </subcellularLocation>
</comment>
<protein>
    <submittedName>
        <fullName evidence="8">Peptide MFS transporter</fullName>
    </submittedName>
</protein>
<dbReference type="OrthoDB" id="1160395at2"/>
<evidence type="ECO:0000256" key="5">
    <source>
        <dbReference type="ARBA" id="ARBA00022989"/>
    </source>
</evidence>
<keyword evidence="3" id="KW-1003">Cell membrane</keyword>
<name>A0A556MZ34_9FLAO</name>
<dbReference type="Proteomes" id="UP000316008">
    <property type="component" value="Unassembled WGS sequence"/>
</dbReference>
<feature type="transmembrane region" description="Helical" evidence="7">
    <location>
        <begin position="216"/>
        <end position="234"/>
    </location>
</feature>
<feature type="transmembrane region" description="Helical" evidence="7">
    <location>
        <begin position="79"/>
        <end position="96"/>
    </location>
</feature>
<feature type="transmembrane region" description="Helical" evidence="7">
    <location>
        <begin position="102"/>
        <end position="126"/>
    </location>
</feature>
<feature type="transmembrane region" description="Helical" evidence="7">
    <location>
        <begin position="254"/>
        <end position="275"/>
    </location>
</feature>
<dbReference type="Gene3D" id="1.20.1250.20">
    <property type="entry name" value="MFS general substrate transporter like domains"/>
    <property type="match status" value="2"/>
</dbReference>
<dbReference type="InterPro" id="IPR011701">
    <property type="entry name" value="MFS"/>
</dbReference>
<keyword evidence="6 7" id="KW-0472">Membrane</keyword>
<feature type="transmembrane region" description="Helical" evidence="7">
    <location>
        <begin position="52"/>
        <end position="74"/>
    </location>
</feature>
<feature type="transmembrane region" description="Helical" evidence="7">
    <location>
        <begin position="377"/>
        <end position="401"/>
    </location>
</feature>
<dbReference type="PANTHER" id="PTHR23517:SF15">
    <property type="entry name" value="PROTON-DEPENDENT OLIGOPEPTIDE FAMILY TRANSPORT PROTEIN"/>
    <property type="match status" value="1"/>
</dbReference>
<feature type="transmembrane region" description="Helical" evidence="7">
    <location>
        <begin position="345"/>
        <end position="365"/>
    </location>
</feature>
<feature type="transmembrane region" description="Helical" evidence="7">
    <location>
        <begin position="12"/>
        <end position="32"/>
    </location>
</feature>
<evidence type="ECO:0000256" key="6">
    <source>
        <dbReference type="ARBA" id="ARBA00023136"/>
    </source>
</evidence>
<dbReference type="RefSeq" id="WP_144333168.1">
    <property type="nucleotide sequence ID" value="NZ_VLPL01000004.1"/>
</dbReference>
<reference evidence="8 9" key="1">
    <citation type="submission" date="2019-07" db="EMBL/GenBank/DDBJ databases">
        <authorList>
            <person name="Huq M.A."/>
        </authorList>
    </citation>
    <scope>NUCLEOTIDE SEQUENCE [LARGE SCALE GENOMIC DNA]</scope>
    <source>
        <strain evidence="8 9">MAH-3</strain>
    </source>
</reference>
<dbReference type="InterPro" id="IPR036259">
    <property type="entry name" value="MFS_trans_sf"/>
</dbReference>
<dbReference type="GO" id="GO:0022857">
    <property type="term" value="F:transmembrane transporter activity"/>
    <property type="evidence" value="ECO:0007669"/>
    <property type="project" value="InterPro"/>
</dbReference>
<feature type="transmembrane region" description="Helical" evidence="7">
    <location>
        <begin position="170"/>
        <end position="188"/>
    </location>
</feature>
<comment type="caution">
    <text evidence="8">The sequence shown here is derived from an EMBL/GenBank/DDBJ whole genome shotgun (WGS) entry which is preliminary data.</text>
</comment>
<keyword evidence="2" id="KW-0813">Transport</keyword>